<dbReference type="AlphaFoldDB" id="X1HMJ6"/>
<dbReference type="EMBL" id="BARU01025213">
    <property type="protein sequence ID" value="GAH58280.1"/>
    <property type="molecule type" value="Genomic_DNA"/>
</dbReference>
<sequence length="136" mass="16022">MTMSKPLGNKILKNIKLYLNDYDIHVIVPIGSHVSKKLQEQSSYYHQEYIKQSLIMIKEEYHHLLKPMIEIQFVDSSQYKKCLNDYHKCIPKRRQEEDKMRTNLVNIKAKELVDKFNVDIDLGVKLVLTHCCGSID</sequence>
<accession>X1HMJ6</accession>
<proteinExistence type="predicted"/>
<protein>
    <submittedName>
        <fullName evidence="1">Uncharacterized protein</fullName>
    </submittedName>
</protein>
<evidence type="ECO:0000313" key="1">
    <source>
        <dbReference type="EMBL" id="GAH58280.1"/>
    </source>
</evidence>
<reference evidence="1" key="1">
    <citation type="journal article" date="2014" name="Front. Microbiol.">
        <title>High frequency of phylogenetically diverse reductive dehalogenase-homologous genes in deep subseafloor sedimentary metagenomes.</title>
        <authorList>
            <person name="Kawai M."/>
            <person name="Futagami T."/>
            <person name="Toyoda A."/>
            <person name="Takaki Y."/>
            <person name="Nishi S."/>
            <person name="Hori S."/>
            <person name="Arai W."/>
            <person name="Tsubouchi T."/>
            <person name="Morono Y."/>
            <person name="Uchiyama I."/>
            <person name="Ito T."/>
            <person name="Fujiyama A."/>
            <person name="Inagaki F."/>
            <person name="Takami H."/>
        </authorList>
    </citation>
    <scope>NUCLEOTIDE SEQUENCE</scope>
    <source>
        <strain evidence="1">Expedition CK06-06</strain>
    </source>
</reference>
<comment type="caution">
    <text evidence="1">The sequence shown here is derived from an EMBL/GenBank/DDBJ whole genome shotgun (WGS) entry which is preliminary data.</text>
</comment>
<gene>
    <name evidence="1" type="ORF">S03H2_40643</name>
</gene>
<organism evidence="1">
    <name type="scientific">marine sediment metagenome</name>
    <dbReference type="NCBI Taxonomy" id="412755"/>
    <lineage>
        <taxon>unclassified sequences</taxon>
        <taxon>metagenomes</taxon>
        <taxon>ecological metagenomes</taxon>
    </lineage>
</organism>
<name>X1HMJ6_9ZZZZ</name>